<dbReference type="EMBL" id="UINC01016740">
    <property type="protein sequence ID" value="SVA69474.1"/>
    <property type="molecule type" value="Genomic_DNA"/>
</dbReference>
<evidence type="ECO:0000313" key="1">
    <source>
        <dbReference type="EMBL" id="SVA69474.1"/>
    </source>
</evidence>
<proteinExistence type="predicted"/>
<protein>
    <submittedName>
        <fullName evidence="1">Uncharacterized protein</fullName>
    </submittedName>
</protein>
<dbReference type="AlphaFoldDB" id="A0A381XXI1"/>
<name>A0A381XXI1_9ZZZZ</name>
<organism evidence="1">
    <name type="scientific">marine metagenome</name>
    <dbReference type="NCBI Taxonomy" id="408172"/>
    <lineage>
        <taxon>unclassified sequences</taxon>
        <taxon>metagenomes</taxon>
        <taxon>ecological metagenomes</taxon>
    </lineage>
</organism>
<gene>
    <name evidence="1" type="ORF">METZ01_LOCUS122328</name>
</gene>
<reference evidence="1" key="1">
    <citation type="submission" date="2018-05" db="EMBL/GenBank/DDBJ databases">
        <authorList>
            <person name="Lanie J.A."/>
            <person name="Ng W.-L."/>
            <person name="Kazmierczak K.M."/>
            <person name="Andrzejewski T.M."/>
            <person name="Davidsen T.M."/>
            <person name="Wayne K.J."/>
            <person name="Tettelin H."/>
            <person name="Glass J.I."/>
            <person name="Rusch D."/>
            <person name="Podicherti R."/>
            <person name="Tsui H.-C.T."/>
            <person name="Winkler M.E."/>
        </authorList>
    </citation>
    <scope>NUCLEOTIDE SEQUENCE</scope>
</reference>
<sequence length="68" mass="7738">MDGRYDIDLKVDNRCKAGKCRARIRVNNAGEMKGFLKPRQNLFAYPMVMNNGAMVVDAFRPRIDFGNA</sequence>
<accession>A0A381XXI1</accession>